<protein>
    <submittedName>
        <fullName evidence="6">HMG-box</fullName>
    </submittedName>
</protein>
<keyword evidence="7" id="KW-1185">Reference proteome</keyword>
<dbReference type="STRING" id="1116229.S3D3E3"/>
<keyword evidence="1 3" id="KW-0238">DNA-binding</keyword>
<feature type="compositionally biased region" description="Basic and acidic residues" evidence="4">
    <location>
        <begin position="99"/>
        <end position="110"/>
    </location>
</feature>
<organism evidence="6 7">
    <name type="scientific">Glarea lozoyensis (strain ATCC 20868 / MF5171)</name>
    <dbReference type="NCBI Taxonomy" id="1116229"/>
    <lineage>
        <taxon>Eukaryota</taxon>
        <taxon>Fungi</taxon>
        <taxon>Dikarya</taxon>
        <taxon>Ascomycota</taxon>
        <taxon>Pezizomycotina</taxon>
        <taxon>Leotiomycetes</taxon>
        <taxon>Helotiales</taxon>
        <taxon>Helotiaceae</taxon>
        <taxon>Glarea</taxon>
    </lineage>
</organism>
<dbReference type="PANTHER" id="PTHR46040:SF3">
    <property type="entry name" value="HIGH MOBILITY GROUP PROTEIN 2"/>
    <property type="match status" value="1"/>
</dbReference>
<dbReference type="SUPFAM" id="SSF47095">
    <property type="entry name" value="HMG-box"/>
    <property type="match status" value="1"/>
</dbReference>
<dbReference type="AlphaFoldDB" id="S3D3E3"/>
<dbReference type="eggNOG" id="KOG0381">
    <property type="taxonomic scope" value="Eukaryota"/>
</dbReference>
<feature type="compositionally biased region" description="Low complexity" evidence="4">
    <location>
        <begin position="392"/>
        <end position="404"/>
    </location>
</feature>
<dbReference type="InterPro" id="IPR001660">
    <property type="entry name" value="SAM"/>
</dbReference>
<gene>
    <name evidence="6" type="ORF">GLAREA_12435</name>
</gene>
<feature type="domain" description="HMG box" evidence="5">
    <location>
        <begin position="285"/>
        <end position="351"/>
    </location>
</feature>
<dbReference type="GO" id="GO:0010468">
    <property type="term" value="P:regulation of gene expression"/>
    <property type="evidence" value="ECO:0007669"/>
    <property type="project" value="TreeGrafter"/>
</dbReference>
<dbReference type="OrthoDB" id="1919336at2759"/>
<dbReference type="Gene3D" id="1.10.30.10">
    <property type="entry name" value="High mobility group box domain"/>
    <property type="match status" value="1"/>
</dbReference>
<feature type="compositionally biased region" description="Low complexity" evidence="4">
    <location>
        <begin position="535"/>
        <end position="549"/>
    </location>
</feature>
<dbReference type="HOGENOM" id="CLU_025284_3_0_1"/>
<feature type="region of interest" description="Disordered" evidence="4">
    <location>
        <begin position="371"/>
        <end position="407"/>
    </location>
</feature>
<dbReference type="InterPro" id="IPR051965">
    <property type="entry name" value="ChromReg_NeuronalGeneExpr"/>
</dbReference>
<feature type="compositionally biased region" description="Polar residues" evidence="4">
    <location>
        <begin position="571"/>
        <end position="606"/>
    </location>
</feature>
<sequence length="686" mass="74953">MISSLPSSAPRDSSSKACLLPRVAAQDKAYAARTSESNTQPQRDQHPPSRLRAAQAPSKRSIAVTRLTNHPAPTALALALYDSPAASDHLDNLTRPGKRHTESSVSRYERYSTTGAGSSTPSPPKNSGSPTTTLAWFLHYMSAHPPNAALSDLHISPAHWTRRSEPTLMDQIFEELGIAEYLETFKANGFENWSVVLDITESDFDALGVKLGHRRKLQRKIANSRGLSPDRALASPRNTPAEERTGEEQKSSTSKQDGKDRSGTGGPQGSKRKYRRHPKADENCPERPPSAYVIFSNKMREELKGRNLSFTEIAKLVGENWQNLAPAEKEPYEQQAFSAKERYNGELAEYKKTAKYQEYAQYLVEFKARQANQQQAPDAEGSKRPKLEARHSTASSGTASSSTSQLVTETLATRGRVDSSASYGALWQLSDNSSTPQPSLVSKVGMVQAAKGPSPPGTGPTVLPGYREAMFANASDAQREDSSNSHRLPRLATILDSRAGYPNASGSEEANSTSLTQHPHRTRQSHPPSLMTADSNSRSTMSSQSGSSSYVTPHTPLEPPVRDRSLPLPSLYSQKSTGSSDSQISSFRPPSLSPQSTQTHTQQMSNLNQQRQDYSNKMSMAPIRGLTSTTPQNLDGLERPIPRGRDYKYDASIEEPLDPVSALLRAGEIVNQKSMNQQNRPGTGSP</sequence>
<feature type="compositionally biased region" description="Basic and acidic residues" evidence="4">
    <location>
        <begin position="240"/>
        <end position="262"/>
    </location>
</feature>
<dbReference type="InterPro" id="IPR013761">
    <property type="entry name" value="SAM/pointed_sf"/>
</dbReference>
<proteinExistence type="predicted"/>
<dbReference type="KEGG" id="glz:GLAREA_12435"/>
<dbReference type="PANTHER" id="PTHR46040">
    <property type="entry name" value="HIGH MOBILITY GROUP PROTEIN 2"/>
    <property type="match status" value="1"/>
</dbReference>
<dbReference type="GeneID" id="19471476"/>
<feature type="region of interest" description="Disordered" evidence="4">
    <location>
        <begin position="222"/>
        <end position="290"/>
    </location>
</feature>
<dbReference type="OMA" id="WREDHRD"/>
<accession>S3D3E3</accession>
<feature type="DNA-binding region" description="HMG box" evidence="3">
    <location>
        <begin position="285"/>
        <end position="351"/>
    </location>
</feature>
<keyword evidence="2 3" id="KW-0539">Nucleus</keyword>
<feature type="region of interest" description="Disordered" evidence="4">
    <location>
        <begin position="498"/>
        <end position="606"/>
    </location>
</feature>
<evidence type="ECO:0000256" key="3">
    <source>
        <dbReference type="PROSITE-ProRule" id="PRU00267"/>
    </source>
</evidence>
<dbReference type="RefSeq" id="XP_008081408.1">
    <property type="nucleotide sequence ID" value="XM_008083217.1"/>
</dbReference>
<evidence type="ECO:0000259" key="5">
    <source>
        <dbReference type="PROSITE" id="PS50118"/>
    </source>
</evidence>
<dbReference type="Pfam" id="PF00505">
    <property type="entry name" value="HMG_box"/>
    <property type="match status" value="1"/>
</dbReference>
<dbReference type="SMART" id="SM00398">
    <property type="entry name" value="HMG"/>
    <property type="match status" value="1"/>
</dbReference>
<evidence type="ECO:0000256" key="2">
    <source>
        <dbReference type="ARBA" id="ARBA00023242"/>
    </source>
</evidence>
<dbReference type="CDD" id="cd09487">
    <property type="entry name" value="SAM_superfamily"/>
    <property type="match status" value="1"/>
</dbReference>
<reference evidence="6 7" key="1">
    <citation type="journal article" date="2013" name="BMC Genomics">
        <title>Genomics-driven discovery of the pneumocandin biosynthetic gene cluster in the fungus Glarea lozoyensis.</title>
        <authorList>
            <person name="Chen L."/>
            <person name="Yue Q."/>
            <person name="Zhang X."/>
            <person name="Xiang M."/>
            <person name="Wang C."/>
            <person name="Li S."/>
            <person name="Che Y."/>
            <person name="Ortiz-Lopez F.J."/>
            <person name="Bills G.F."/>
            <person name="Liu X."/>
            <person name="An Z."/>
        </authorList>
    </citation>
    <scope>NUCLEOTIDE SEQUENCE [LARGE SCALE GENOMIC DNA]</scope>
    <source>
        <strain evidence="7">ATCC 20868 / MF5171</strain>
    </source>
</reference>
<feature type="region of interest" description="Disordered" evidence="4">
    <location>
        <begin position="28"/>
        <end position="59"/>
    </location>
</feature>
<dbReference type="SMART" id="SM00454">
    <property type="entry name" value="SAM"/>
    <property type="match status" value="1"/>
</dbReference>
<evidence type="ECO:0000313" key="7">
    <source>
        <dbReference type="Proteomes" id="UP000016922"/>
    </source>
</evidence>
<evidence type="ECO:0000313" key="6">
    <source>
        <dbReference type="EMBL" id="EPE31679.1"/>
    </source>
</evidence>
<dbReference type="SUPFAM" id="SSF47769">
    <property type="entry name" value="SAM/Pointed domain"/>
    <property type="match status" value="1"/>
</dbReference>
<dbReference type="EMBL" id="KE145361">
    <property type="protein sequence ID" value="EPE31679.1"/>
    <property type="molecule type" value="Genomic_DNA"/>
</dbReference>
<dbReference type="GO" id="GO:0003677">
    <property type="term" value="F:DNA binding"/>
    <property type="evidence" value="ECO:0007669"/>
    <property type="project" value="UniProtKB-UniRule"/>
</dbReference>
<feature type="region of interest" description="Disordered" evidence="4">
    <location>
        <begin position="623"/>
        <end position="652"/>
    </location>
</feature>
<dbReference type="Pfam" id="PF00536">
    <property type="entry name" value="SAM_1"/>
    <property type="match status" value="1"/>
</dbReference>
<feature type="compositionally biased region" description="Basic and acidic residues" evidence="4">
    <location>
        <begin position="636"/>
        <end position="651"/>
    </location>
</feature>
<name>S3D3E3_GLAL2</name>
<feature type="compositionally biased region" description="Polar residues" evidence="4">
    <location>
        <begin position="504"/>
        <end position="517"/>
    </location>
</feature>
<dbReference type="PROSITE" id="PS50118">
    <property type="entry name" value="HMG_BOX_2"/>
    <property type="match status" value="1"/>
</dbReference>
<dbReference type="Proteomes" id="UP000016922">
    <property type="component" value="Unassembled WGS sequence"/>
</dbReference>
<dbReference type="InterPro" id="IPR036910">
    <property type="entry name" value="HMG_box_dom_sf"/>
</dbReference>
<dbReference type="GO" id="GO:0005634">
    <property type="term" value="C:nucleus"/>
    <property type="evidence" value="ECO:0007669"/>
    <property type="project" value="UniProtKB-UniRule"/>
</dbReference>
<evidence type="ECO:0000256" key="1">
    <source>
        <dbReference type="ARBA" id="ARBA00023125"/>
    </source>
</evidence>
<evidence type="ECO:0000256" key="4">
    <source>
        <dbReference type="SAM" id="MobiDB-lite"/>
    </source>
</evidence>
<dbReference type="Gene3D" id="1.10.150.50">
    <property type="entry name" value="Transcription Factor, Ets-1"/>
    <property type="match status" value="1"/>
</dbReference>
<feature type="region of interest" description="Disordered" evidence="4">
    <location>
        <begin position="88"/>
        <end position="130"/>
    </location>
</feature>
<feature type="compositionally biased region" description="Basic and acidic residues" evidence="4">
    <location>
        <begin position="380"/>
        <end position="391"/>
    </location>
</feature>
<dbReference type="InterPro" id="IPR009071">
    <property type="entry name" value="HMG_box_dom"/>
</dbReference>